<dbReference type="SUPFAM" id="SSF55781">
    <property type="entry name" value="GAF domain-like"/>
    <property type="match status" value="1"/>
</dbReference>
<evidence type="ECO:0000259" key="2">
    <source>
        <dbReference type="SMART" id="SM00065"/>
    </source>
</evidence>
<dbReference type="Proteomes" id="UP000031971">
    <property type="component" value="Unassembled WGS sequence"/>
</dbReference>
<reference evidence="4 5" key="1">
    <citation type="submission" date="2015-01" db="EMBL/GenBank/DDBJ databases">
        <title>Genome Sequence of Magnetospirillum magnetotacticum Strain MS-1.</title>
        <authorList>
            <person name="Marinov G.K."/>
            <person name="Smalley M.D."/>
            <person name="DeSalvo G."/>
        </authorList>
    </citation>
    <scope>NUCLEOTIDE SEQUENCE [LARGE SCALE GENOMIC DNA]</scope>
    <source>
        <strain evidence="4 5">MS-1</strain>
    </source>
</reference>
<dbReference type="Gene3D" id="3.30.450.40">
    <property type="match status" value="1"/>
</dbReference>
<feature type="domain" description="GAF" evidence="2">
    <location>
        <begin position="29"/>
        <end position="176"/>
    </location>
</feature>
<feature type="domain" description="PPM-type phosphatase" evidence="3">
    <location>
        <begin position="199"/>
        <end position="415"/>
    </location>
</feature>
<dbReference type="SUPFAM" id="SSF81606">
    <property type="entry name" value="PP2C-like"/>
    <property type="match status" value="1"/>
</dbReference>
<keyword evidence="1" id="KW-0378">Hydrolase</keyword>
<dbReference type="InterPro" id="IPR029016">
    <property type="entry name" value="GAF-like_dom_sf"/>
</dbReference>
<dbReference type="InterPro" id="IPR003594">
    <property type="entry name" value="HATPase_dom"/>
</dbReference>
<keyword evidence="5" id="KW-1185">Reference proteome</keyword>
<dbReference type="CDD" id="cd16936">
    <property type="entry name" value="HATPase_RsbW-like"/>
    <property type="match status" value="1"/>
</dbReference>
<evidence type="ECO:0000256" key="1">
    <source>
        <dbReference type="ARBA" id="ARBA00022801"/>
    </source>
</evidence>
<dbReference type="Gene3D" id="3.60.40.10">
    <property type="entry name" value="PPM-type phosphatase domain"/>
    <property type="match status" value="1"/>
</dbReference>
<name>A0A0C2YET7_PARME</name>
<accession>A0A0C2YET7</accession>
<evidence type="ECO:0000313" key="4">
    <source>
        <dbReference type="EMBL" id="KIL98229.1"/>
    </source>
</evidence>
<gene>
    <name evidence="4" type="ORF">CCC_01290</name>
</gene>
<dbReference type="InterPro" id="IPR001932">
    <property type="entry name" value="PPM-type_phosphatase-like_dom"/>
</dbReference>
<dbReference type="Gene3D" id="3.30.565.10">
    <property type="entry name" value="Histidine kinase-like ATPase, C-terminal domain"/>
    <property type="match status" value="1"/>
</dbReference>
<evidence type="ECO:0000259" key="3">
    <source>
        <dbReference type="SMART" id="SM00331"/>
    </source>
</evidence>
<dbReference type="PANTHER" id="PTHR43156">
    <property type="entry name" value="STAGE II SPORULATION PROTEIN E-RELATED"/>
    <property type="match status" value="1"/>
</dbReference>
<dbReference type="AlphaFoldDB" id="A0A0C2YET7"/>
<dbReference type="OrthoDB" id="9802500at2"/>
<dbReference type="PANTHER" id="PTHR43156:SF2">
    <property type="entry name" value="STAGE II SPORULATION PROTEIN E"/>
    <property type="match status" value="1"/>
</dbReference>
<dbReference type="Pfam" id="PF07228">
    <property type="entry name" value="SpoIIE"/>
    <property type="match status" value="1"/>
</dbReference>
<dbReference type="InterPro" id="IPR036890">
    <property type="entry name" value="HATPase_C_sf"/>
</dbReference>
<protein>
    <submittedName>
        <fullName evidence="4">Serine phosphatase RsbU regulator of sigma subunit</fullName>
    </submittedName>
</protein>
<dbReference type="Pfam" id="PF13185">
    <property type="entry name" value="GAF_2"/>
    <property type="match status" value="1"/>
</dbReference>
<dbReference type="GO" id="GO:0016791">
    <property type="term" value="F:phosphatase activity"/>
    <property type="evidence" value="ECO:0007669"/>
    <property type="project" value="TreeGrafter"/>
</dbReference>
<dbReference type="SMART" id="SM00331">
    <property type="entry name" value="PP2C_SIG"/>
    <property type="match status" value="1"/>
</dbReference>
<dbReference type="EMBL" id="JXSL01000030">
    <property type="protein sequence ID" value="KIL98229.1"/>
    <property type="molecule type" value="Genomic_DNA"/>
</dbReference>
<dbReference type="InterPro" id="IPR052016">
    <property type="entry name" value="Bact_Sigma-Reg"/>
</dbReference>
<dbReference type="InterPro" id="IPR003018">
    <property type="entry name" value="GAF"/>
</dbReference>
<proteinExistence type="predicted"/>
<evidence type="ECO:0000313" key="5">
    <source>
        <dbReference type="Proteomes" id="UP000031971"/>
    </source>
</evidence>
<dbReference type="SMART" id="SM00065">
    <property type="entry name" value="GAF"/>
    <property type="match status" value="1"/>
</dbReference>
<dbReference type="RefSeq" id="WP_009870841.1">
    <property type="nucleotide sequence ID" value="NZ_JXSL01000030.1"/>
</dbReference>
<dbReference type="Pfam" id="PF13581">
    <property type="entry name" value="HATPase_c_2"/>
    <property type="match status" value="1"/>
</dbReference>
<dbReference type="InterPro" id="IPR036457">
    <property type="entry name" value="PPM-type-like_dom_sf"/>
</dbReference>
<sequence length="555" mass="59276">MPNSSTDAESAHHLDLIVEMTGDFAHSLDIEAALRLGLDRIAQRVGAQAASLFLVDEETGELVCRANMGPVDVTGLRLPPGTGIVGRTIDLGAPQLVKDTRRDPDFARAIDAATGFETRSILCAPMTVRGTRLGAIELFNKKDGNAFSQTDSRLLQALAASSALALINARLVADMAVQQGLKRELELASEIQRAMLPGRQPDESPIHGINLPAQGVSGDFFEIMPLADGRLAFAIGDVSGKGMKASLLMSKTASLFRCLVKREAGPGHVLAAINSELLETRMPGMFVTMVAGLFHPDTGKVVLAIAGHEPPLLLKDGIFIPIEGEMPPLGIAVELFADGCPETEIALGGGSLYLFTDGLTEARTRQDAMLEDAGARALIQSFTGLPAGERLRALVQSLEESGGLRDDVTVMVIEDRRNAPPGFERRYAARPEELAAIRGAVGENARLLGCPQAVIGDVVLAVDEACQNIIRHAYQGGDGDIVLQLDRENDRLVIRLMDFAPAVDVAKIQPRPLDEVRPGGLGTHLMRSIMDSVEFLPPPAGIGNLLQMVKRIEPT</sequence>
<dbReference type="STRING" id="272627.CCC_01290"/>
<organism evidence="4 5">
    <name type="scientific">Paramagnetospirillum magnetotacticum MS-1</name>
    <dbReference type="NCBI Taxonomy" id="272627"/>
    <lineage>
        <taxon>Bacteria</taxon>
        <taxon>Pseudomonadati</taxon>
        <taxon>Pseudomonadota</taxon>
        <taxon>Alphaproteobacteria</taxon>
        <taxon>Rhodospirillales</taxon>
        <taxon>Magnetospirillaceae</taxon>
        <taxon>Paramagnetospirillum</taxon>
    </lineage>
</organism>
<comment type="caution">
    <text evidence="4">The sequence shown here is derived from an EMBL/GenBank/DDBJ whole genome shotgun (WGS) entry which is preliminary data.</text>
</comment>